<feature type="binding site" evidence="7">
    <location>
        <position position="189"/>
    </location>
    <ligand>
        <name>Mg(2+)</name>
        <dbReference type="ChEBI" id="CHEBI:18420"/>
    </ligand>
</feature>
<accession>A0A0A3IMY9</accession>
<dbReference type="SFLD" id="SFLDF00009">
    <property type="entry name" value="o-succinylbenzoate_synthase"/>
    <property type="match status" value="1"/>
</dbReference>
<feature type="binding site" evidence="7">
    <location>
        <position position="214"/>
    </location>
    <ligand>
        <name>Mg(2+)</name>
        <dbReference type="ChEBI" id="CHEBI:18420"/>
    </ligand>
</feature>
<feature type="binding site" evidence="7">
    <location>
        <position position="239"/>
    </location>
    <ligand>
        <name>Mg(2+)</name>
        <dbReference type="ChEBI" id="CHEBI:18420"/>
    </ligand>
</feature>
<dbReference type="GO" id="GO:0016854">
    <property type="term" value="F:racemase and epimerase activity"/>
    <property type="evidence" value="ECO:0007669"/>
    <property type="project" value="UniProtKB-ARBA"/>
</dbReference>
<dbReference type="SMART" id="SM00922">
    <property type="entry name" value="MR_MLE"/>
    <property type="match status" value="1"/>
</dbReference>
<keyword evidence="10" id="KW-1185">Reference proteome</keyword>
<dbReference type="SFLD" id="SFLDS00001">
    <property type="entry name" value="Enolase"/>
    <property type="match status" value="1"/>
</dbReference>
<reference evidence="9 10" key="1">
    <citation type="submission" date="2014-02" db="EMBL/GenBank/DDBJ databases">
        <title>Draft genome sequence of Lysinibacillus odysseyi NBRC 100172.</title>
        <authorList>
            <person name="Zhang F."/>
            <person name="Wang G."/>
            <person name="Zhang L."/>
        </authorList>
    </citation>
    <scope>NUCLEOTIDE SEQUENCE [LARGE SCALE GENOMIC DNA]</scope>
    <source>
        <strain evidence="9 10">NBRC 100172</strain>
    </source>
</reference>
<gene>
    <name evidence="7" type="primary">menC</name>
    <name evidence="9" type="ORF">CD32_06880</name>
</gene>
<comment type="pathway">
    <text evidence="7">Quinol/quinone metabolism; 1,4-dihydroxy-2-naphthoate biosynthesis; 1,4-dihydroxy-2-naphthoate from chorismate: step 4/7.</text>
</comment>
<evidence type="ECO:0000259" key="8">
    <source>
        <dbReference type="SMART" id="SM00922"/>
    </source>
</evidence>
<evidence type="ECO:0000313" key="10">
    <source>
        <dbReference type="Proteomes" id="UP000030437"/>
    </source>
</evidence>
<dbReference type="STRING" id="1220589.CD32_06880"/>
<comment type="function">
    <text evidence="7">Converts 2-succinyl-6-hydroxy-2,4-cyclohexadiene-1-carboxylate (SHCHC) to 2-succinylbenzoate (OSB).</text>
</comment>
<evidence type="ECO:0000256" key="7">
    <source>
        <dbReference type="HAMAP-Rule" id="MF_01933"/>
    </source>
</evidence>
<evidence type="ECO:0000256" key="3">
    <source>
        <dbReference type="ARBA" id="ARBA00022723"/>
    </source>
</evidence>
<dbReference type="SUPFAM" id="SSF51604">
    <property type="entry name" value="Enolase C-terminal domain-like"/>
    <property type="match status" value="1"/>
</dbReference>
<comment type="catalytic activity">
    <reaction evidence="7">
        <text>(1R,6R)-6-hydroxy-2-succinyl-cyclohexa-2,4-diene-1-carboxylate = 2-succinylbenzoate + H2O</text>
        <dbReference type="Rhea" id="RHEA:10196"/>
        <dbReference type="ChEBI" id="CHEBI:15377"/>
        <dbReference type="ChEBI" id="CHEBI:18325"/>
        <dbReference type="ChEBI" id="CHEBI:58689"/>
        <dbReference type="EC" id="4.2.1.113"/>
    </reaction>
</comment>
<keyword evidence="3 7" id="KW-0479">Metal-binding</keyword>
<evidence type="ECO:0000256" key="2">
    <source>
        <dbReference type="ARBA" id="ARBA00022428"/>
    </source>
</evidence>
<dbReference type="PANTHER" id="PTHR48073:SF5">
    <property type="entry name" value="O-SUCCINYLBENZOATE SYNTHASE"/>
    <property type="match status" value="1"/>
</dbReference>
<dbReference type="PANTHER" id="PTHR48073">
    <property type="entry name" value="O-SUCCINYLBENZOATE SYNTHASE-RELATED"/>
    <property type="match status" value="1"/>
</dbReference>
<feature type="domain" description="Mandelate racemase/muconate lactonizing enzyme C-terminal" evidence="8">
    <location>
        <begin position="143"/>
        <end position="235"/>
    </location>
</feature>
<dbReference type="InterPro" id="IPR013341">
    <property type="entry name" value="Mandelate_racemase_N_dom"/>
</dbReference>
<dbReference type="InterPro" id="IPR029017">
    <property type="entry name" value="Enolase-like_N"/>
</dbReference>
<dbReference type="RefSeq" id="WP_036152731.1">
    <property type="nucleotide sequence ID" value="NZ_AVCX01000009.1"/>
</dbReference>
<keyword evidence="4 7" id="KW-0460">Magnesium</keyword>
<dbReference type="GO" id="GO:0043748">
    <property type="term" value="F:O-succinylbenzoate synthase activity"/>
    <property type="evidence" value="ECO:0007669"/>
    <property type="project" value="UniProtKB-EC"/>
</dbReference>
<evidence type="ECO:0000256" key="4">
    <source>
        <dbReference type="ARBA" id="ARBA00022842"/>
    </source>
</evidence>
<dbReference type="InterPro" id="IPR013342">
    <property type="entry name" value="Mandelate_racemase_C"/>
</dbReference>
<dbReference type="InterPro" id="IPR036849">
    <property type="entry name" value="Enolase-like_C_sf"/>
</dbReference>
<dbReference type="Pfam" id="PF13378">
    <property type="entry name" value="MR_MLE_C"/>
    <property type="match status" value="1"/>
</dbReference>
<dbReference type="CDD" id="cd03317">
    <property type="entry name" value="NAAAR"/>
    <property type="match status" value="1"/>
</dbReference>
<dbReference type="HAMAP" id="MF_01933">
    <property type="entry name" value="MenC_2"/>
    <property type="match status" value="1"/>
</dbReference>
<dbReference type="Pfam" id="PF02746">
    <property type="entry name" value="MR_MLE_N"/>
    <property type="match status" value="1"/>
</dbReference>
<name>A0A0A3IMY9_9BACI</name>
<dbReference type="Proteomes" id="UP000030437">
    <property type="component" value="Unassembled WGS sequence"/>
</dbReference>
<dbReference type="GO" id="GO:0009234">
    <property type="term" value="P:menaquinone biosynthetic process"/>
    <property type="evidence" value="ECO:0007669"/>
    <property type="project" value="UniProtKB-UniRule"/>
</dbReference>
<dbReference type="eggNOG" id="COG4948">
    <property type="taxonomic scope" value="Bacteria"/>
</dbReference>
<dbReference type="OrthoDB" id="9774531at2"/>
<dbReference type="SFLD" id="SFLDG00180">
    <property type="entry name" value="muconate_cycloisomerase"/>
    <property type="match status" value="1"/>
</dbReference>
<dbReference type="NCBIfam" id="TIGR01928">
    <property type="entry name" value="menC_lowGC_arch"/>
    <property type="match status" value="1"/>
</dbReference>
<dbReference type="UniPathway" id="UPA00079"/>
<evidence type="ECO:0000256" key="5">
    <source>
        <dbReference type="ARBA" id="ARBA00023239"/>
    </source>
</evidence>
<dbReference type="InterPro" id="IPR010197">
    <property type="entry name" value="OSBS/NAAAR"/>
</dbReference>
<dbReference type="GO" id="GO:0000287">
    <property type="term" value="F:magnesium ion binding"/>
    <property type="evidence" value="ECO:0007669"/>
    <property type="project" value="UniProtKB-UniRule"/>
</dbReference>
<comment type="caution">
    <text evidence="9">The sequence shown here is derived from an EMBL/GenBank/DDBJ whole genome shotgun (WGS) entry which is preliminary data.</text>
</comment>
<dbReference type="SUPFAM" id="SSF54826">
    <property type="entry name" value="Enolase N-terminal domain-like"/>
    <property type="match status" value="1"/>
</dbReference>
<dbReference type="InterPro" id="IPR047585">
    <property type="entry name" value="MenC"/>
</dbReference>
<dbReference type="Gene3D" id="3.20.20.120">
    <property type="entry name" value="Enolase-like C-terminal domain"/>
    <property type="match status" value="1"/>
</dbReference>
<keyword evidence="2 7" id="KW-0474">Menaquinone biosynthesis</keyword>
<dbReference type="UniPathway" id="UPA01057">
    <property type="reaction ID" value="UER00165"/>
</dbReference>
<proteinExistence type="inferred from homology"/>
<evidence type="ECO:0000256" key="1">
    <source>
        <dbReference type="ARBA" id="ARBA00001968"/>
    </source>
</evidence>
<comment type="cofactor">
    <cofactor evidence="1 7">
        <name>a divalent metal cation</name>
        <dbReference type="ChEBI" id="CHEBI:60240"/>
    </cofactor>
</comment>
<dbReference type="AlphaFoldDB" id="A0A0A3IMY9"/>
<dbReference type="EMBL" id="JPVP01000052">
    <property type="protein sequence ID" value="KGR86116.1"/>
    <property type="molecule type" value="Genomic_DNA"/>
</dbReference>
<feature type="active site" description="Proton acceptor" evidence="7">
    <location>
        <position position="263"/>
    </location>
</feature>
<comment type="similarity">
    <text evidence="7">Belongs to the mandelate racemase/muconate lactonizing enzyme family. MenC type 2 subfamily.</text>
</comment>
<dbReference type="EC" id="4.2.1.113" evidence="6 7"/>
<comment type="pathway">
    <text evidence="7">Quinol/quinone metabolism; menaquinone biosynthesis.</text>
</comment>
<dbReference type="InterPro" id="IPR029065">
    <property type="entry name" value="Enolase_C-like"/>
</dbReference>
<protein>
    <recommendedName>
        <fullName evidence="6 7">o-succinylbenzoate synthase</fullName>
        <shortName evidence="7">OSB synthase</shortName>
        <shortName evidence="7">OSBS</shortName>
        <ecNumber evidence="6 7">4.2.1.113</ecNumber>
    </recommendedName>
    <alternativeName>
        <fullName evidence="7">4-(2'-carboxyphenyl)-4-oxybutyric acid synthase</fullName>
    </alternativeName>
    <alternativeName>
        <fullName evidence="7">o-succinylbenzoic acid synthase</fullName>
    </alternativeName>
</protein>
<dbReference type="Gene3D" id="3.30.390.10">
    <property type="entry name" value="Enolase-like, N-terminal domain"/>
    <property type="match status" value="1"/>
</dbReference>
<sequence>MKLIEVTIYIVKMRMKNPFVTSFGAVQDKPVLVIQAKDESGVIGWGEGVAFEAPSYTEETAKTSLHMLEDFLIPMLLQRELTHPDEVSELFKPIRRNNMAKAAIEGAVWDIYAKLINRPLSEAIGGTRKKVEIGISVGLQPTDEELFQIIEDYIAQGYKRVKVKIKPGRDIELIQTIRSRFGNLPLMADANSAYTLADLPLLKALDEFNLLMIEQPLAHDDLVEHALLQKELSTPICLDESITSIEDMKRAVMLGSCQVVNLKVARVGGITETKRIHDYGVKHGISIWCGGMLEAGIGRAQAVAVASLSGFTLPGDTAASSRYWDEDIIDPEVKVENGLISISDKPGLGYTVKQSFIEQIAERKIVLA</sequence>
<organism evidence="9 10">
    <name type="scientific">Lysinibacillus odysseyi 34hs-1 = NBRC 100172</name>
    <dbReference type="NCBI Taxonomy" id="1220589"/>
    <lineage>
        <taxon>Bacteria</taxon>
        <taxon>Bacillati</taxon>
        <taxon>Bacillota</taxon>
        <taxon>Bacilli</taxon>
        <taxon>Bacillales</taxon>
        <taxon>Bacillaceae</taxon>
        <taxon>Lysinibacillus</taxon>
    </lineage>
</organism>
<keyword evidence="5 7" id="KW-0456">Lyase</keyword>
<evidence type="ECO:0000256" key="6">
    <source>
        <dbReference type="ARBA" id="ARBA00029491"/>
    </source>
</evidence>
<evidence type="ECO:0000313" key="9">
    <source>
        <dbReference type="EMBL" id="KGR86116.1"/>
    </source>
</evidence>
<feature type="active site" description="Proton donor" evidence="7">
    <location>
        <position position="164"/>
    </location>
</feature>